<evidence type="ECO:0000313" key="18">
    <source>
        <dbReference type="EMBL" id="QBQ55575.1"/>
    </source>
</evidence>
<dbReference type="GO" id="GO:0008137">
    <property type="term" value="F:NADH dehydrogenase (ubiquinone) activity"/>
    <property type="evidence" value="ECO:0007669"/>
    <property type="project" value="UniProtKB-UniRule"/>
</dbReference>
<keyword evidence="5 14" id="KW-0874">Quinone</keyword>
<dbReference type="CDD" id="cd02788">
    <property type="entry name" value="MopB_CT_NDH-1_NuoG2-N7"/>
    <property type="match status" value="1"/>
</dbReference>
<evidence type="ECO:0000256" key="3">
    <source>
        <dbReference type="ARBA" id="ARBA00022485"/>
    </source>
</evidence>
<dbReference type="InterPro" id="IPR050123">
    <property type="entry name" value="Prok_molybdopt-oxidoreductase"/>
</dbReference>
<dbReference type="Pfam" id="PF10588">
    <property type="entry name" value="NADH-G_4Fe-4S_3"/>
    <property type="match status" value="1"/>
</dbReference>
<dbReference type="InterPro" id="IPR036010">
    <property type="entry name" value="2Fe-2S_ferredoxin-like_sf"/>
</dbReference>
<dbReference type="InterPro" id="IPR010228">
    <property type="entry name" value="NADH_UbQ_OxRdtase_Gsu"/>
</dbReference>
<comment type="catalytic activity">
    <reaction evidence="13 14">
        <text>a quinone + NADH + 5 H(+)(in) = a quinol + NAD(+) + 4 H(+)(out)</text>
        <dbReference type="Rhea" id="RHEA:57888"/>
        <dbReference type="ChEBI" id="CHEBI:15378"/>
        <dbReference type="ChEBI" id="CHEBI:24646"/>
        <dbReference type="ChEBI" id="CHEBI:57540"/>
        <dbReference type="ChEBI" id="CHEBI:57945"/>
        <dbReference type="ChEBI" id="CHEBI:132124"/>
    </reaction>
</comment>
<proteinExistence type="inferred from homology"/>
<dbReference type="Pfam" id="PF04879">
    <property type="entry name" value="Molybdop_Fe4S4"/>
    <property type="match status" value="1"/>
</dbReference>
<dbReference type="PROSITE" id="PS00641">
    <property type="entry name" value="COMPLEX1_75K_1"/>
    <property type="match status" value="1"/>
</dbReference>
<dbReference type="PANTHER" id="PTHR43105">
    <property type="entry name" value="RESPIRATORY NITRATE REDUCTASE"/>
    <property type="match status" value="1"/>
</dbReference>
<name>A0A4V1AW67_9GAMM</name>
<evidence type="ECO:0000259" key="15">
    <source>
        <dbReference type="PROSITE" id="PS51085"/>
    </source>
</evidence>
<keyword evidence="19" id="KW-1185">Reference proteome</keyword>
<evidence type="ECO:0000256" key="6">
    <source>
        <dbReference type="ARBA" id="ARBA00022723"/>
    </source>
</evidence>
<reference evidence="18 19" key="1">
    <citation type="submission" date="2019-03" db="EMBL/GenBank/DDBJ databases">
        <title>The genome sequence of Nitrosococcus wardiae strain D1FHST reveals the archetypal metabolic capacity of ammonia-oxidizing Gammaproteobacteria.</title>
        <authorList>
            <person name="Wang L."/>
            <person name="Lim C.K."/>
            <person name="Hanson T.E."/>
            <person name="Dang H."/>
            <person name="Klotz M.G."/>
        </authorList>
    </citation>
    <scope>NUCLEOTIDE SEQUENCE [LARGE SCALE GENOMIC DNA]</scope>
    <source>
        <strain evidence="18 19">D1FHS</strain>
    </source>
</reference>
<dbReference type="Pfam" id="PF13510">
    <property type="entry name" value="Fer2_4"/>
    <property type="match status" value="1"/>
</dbReference>
<evidence type="ECO:0000256" key="7">
    <source>
        <dbReference type="ARBA" id="ARBA00022967"/>
    </source>
</evidence>
<keyword evidence="11" id="KW-0830">Ubiquinone</keyword>
<dbReference type="PROSITE" id="PS51085">
    <property type="entry name" value="2FE2S_FER_2"/>
    <property type="match status" value="1"/>
</dbReference>
<dbReference type="AlphaFoldDB" id="A0A4V1AW67"/>
<keyword evidence="8 14" id="KW-0408">Iron</keyword>
<dbReference type="PROSITE" id="PS51839">
    <property type="entry name" value="4FE4S_HC3"/>
    <property type="match status" value="1"/>
</dbReference>
<evidence type="ECO:0000256" key="1">
    <source>
        <dbReference type="ARBA" id="ARBA00001966"/>
    </source>
</evidence>
<evidence type="ECO:0000256" key="11">
    <source>
        <dbReference type="ARBA" id="ARBA00023075"/>
    </source>
</evidence>
<evidence type="ECO:0000256" key="2">
    <source>
        <dbReference type="ARBA" id="ARBA00005404"/>
    </source>
</evidence>
<evidence type="ECO:0000259" key="17">
    <source>
        <dbReference type="PROSITE" id="PS51839"/>
    </source>
</evidence>
<dbReference type="SMART" id="SM00929">
    <property type="entry name" value="NADH-G_4Fe-4S_3"/>
    <property type="match status" value="1"/>
</dbReference>
<dbReference type="PROSITE" id="PS00643">
    <property type="entry name" value="COMPLEX1_75K_3"/>
    <property type="match status" value="1"/>
</dbReference>
<comment type="cofactor">
    <cofactor evidence="14">
        <name>[2Fe-2S] cluster</name>
        <dbReference type="ChEBI" id="CHEBI:190135"/>
    </cofactor>
    <text evidence="14">Binds 1 [2Fe-2S] cluster per subunit.</text>
</comment>
<dbReference type="GO" id="GO:0051537">
    <property type="term" value="F:2 iron, 2 sulfur cluster binding"/>
    <property type="evidence" value="ECO:0007669"/>
    <property type="project" value="UniProtKB-UniRule"/>
</dbReference>
<dbReference type="EC" id="7.1.1.-" evidence="14"/>
<keyword evidence="7 14" id="KW-1278">Translocase</keyword>
<accession>A0A4V1AW67</accession>
<dbReference type="OrthoDB" id="9810782at2"/>
<dbReference type="Gene3D" id="2.40.40.20">
    <property type="match status" value="1"/>
</dbReference>
<evidence type="ECO:0000256" key="12">
    <source>
        <dbReference type="ARBA" id="ARBA00026021"/>
    </source>
</evidence>
<dbReference type="InterPro" id="IPR001041">
    <property type="entry name" value="2Fe-2S_ferredoxin-type"/>
</dbReference>
<evidence type="ECO:0000259" key="16">
    <source>
        <dbReference type="PROSITE" id="PS51669"/>
    </source>
</evidence>
<dbReference type="GO" id="GO:0046872">
    <property type="term" value="F:metal ion binding"/>
    <property type="evidence" value="ECO:0007669"/>
    <property type="project" value="UniProtKB-UniRule"/>
</dbReference>
<dbReference type="NCBIfam" id="TIGR01973">
    <property type="entry name" value="NuoG"/>
    <property type="match status" value="1"/>
</dbReference>
<dbReference type="RefSeq" id="WP_134358832.1">
    <property type="nucleotide sequence ID" value="NZ_CP038033.1"/>
</dbReference>
<comment type="cofactor">
    <cofactor evidence="1 14">
        <name>[4Fe-4S] cluster</name>
        <dbReference type="ChEBI" id="CHEBI:49883"/>
    </cofactor>
</comment>
<gene>
    <name evidence="18" type="primary">nuoG</name>
    <name evidence="18" type="ORF">E3U44_14440</name>
</gene>
<dbReference type="GO" id="GO:0042773">
    <property type="term" value="P:ATP synthesis coupled electron transport"/>
    <property type="evidence" value="ECO:0007669"/>
    <property type="project" value="InterPro"/>
</dbReference>
<dbReference type="Pfam" id="PF00384">
    <property type="entry name" value="Molybdopterin"/>
    <property type="match status" value="1"/>
</dbReference>
<dbReference type="Gene3D" id="3.10.20.740">
    <property type="match status" value="1"/>
</dbReference>
<dbReference type="PANTHER" id="PTHR43105:SF10">
    <property type="entry name" value="NADH-QUINONE OXIDOREDUCTASE SUBUNIT G"/>
    <property type="match status" value="1"/>
</dbReference>
<evidence type="ECO:0000256" key="4">
    <source>
        <dbReference type="ARBA" id="ARBA00022714"/>
    </source>
</evidence>
<feature type="domain" description="2Fe-2S ferredoxin-type" evidence="15">
    <location>
        <begin position="1"/>
        <end position="83"/>
    </location>
</feature>
<dbReference type="InterPro" id="IPR009010">
    <property type="entry name" value="Asp_de-COase-like_dom_sf"/>
</dbReference>
<evidence type="ECO:0000256" key="14">
    <source>
        <dbReference type="RuleBase" id="RU003525"/>
    </source>
</evidence>
<dbReference type="CDD" id="cd02771">
    <property type="entry name" value="MopB_NDH-1_NuoG2-N7"/>
    <property type="match status" value="1"/>
</dbReference>
<evidence type="ECO:0000313" key="19">
    <source>
        <dbReference type="Proteomes" id="UP000294325"/>
    </source>
</evidence>
<dbReference type="InterPro" id="IPR000283">
    <property type="entry name" value="NADH_UbQ_OxRdtase_75kDa_su_CS"/>
</dbReference>
<dbReference type="GO" id="GO:0048038">
    <property type="term" value="F:quinone binding"/>
    <property type="evidence" value="ECO:0007669"/>
    <property type="project" value="UniProtKB-UniRule"/>
</dbReference>
<sequence>MAIIHIDDQSYEVDAGHNLLQACLSLGFDLPYFCWHPAMGSVGACRQCAVKQFQNEEDTKGRIVMSCMTPAQDSTRISIHDPEAKAFRTSIIEWLMINHPHDCPVCEEGGECHLQDMTQLTGHTYRRYRFKKRTFRNQYLGPFVKHEMNRCIACYRCVRFYREYAGGKDLNVFATHHHVYFGRHEDGVLENEFSGNLVEVCPTGVFTDKTLSARYTRKWDLQTAPSLCVHCSLGCNTSPGERYGELRRIQNRYSQAVNGYFLCDRGRFGYDFVNSDRRIRQPLWREKNGEKAEVVPKAEARQYLASLLSQAGRIIGIGSPRASLEANFALRTLVGPENFYSGIAAREQQLISLILHILKNRPVRSASLQDAEQADAILILGEDVTNTAPRLALTLRQSVRHRAFEIADQQKIPRWQDSAVRNAAQQQRNPLFIASPVATRLDDIATQTWHAAPEDLARLGFAVAHELNSEAPAVANLSEALRKLAQPIAQALTSAKRPLIISGTGCQSETIIQAAANVASALGGDDNKVNLLFTVPECNSLGLGLMEGGDLGQAFQALEKGTADTLIVLENDLYRRADKEAIDAALSAAKQLILIDHINHATAAKAQLALPAATFAEGDGTLVNQEGRAQRFFQVFVPEGDIQESWRWLKEAITAAGHEEGLWHDLDGVTRACAESIDSLRNIPQAAPPATFRIQGMRIAREPHRYSGRTAMGAHLSVHEPKPPADPDSPFSFSMEGYYGQLPGALIPYFWAPAWNSVQSVNKFQEEVGGPLRGGIPGIRLIEPPPEAKAIYFEQTPPAFPHREDQWLILPLYHIFGSEELSILAPAIAERAPRPYLALHPEDAAKLEVAPGGGVELILAGKPYHLPVCYQKTLPQGIAGIPWGLPALKDMAHLPAWGQLSKEVP</sequence>
<dbReference type="Proteomes" id="UP000294325">
    <property type="component" value="Chromosome"/>
</dbReference>
<dbReference type="FunFam" id="3.10.20.740:FF:000002">
    <property type="entry name" value="NADH-quinone oxidoreductase"/>
    <property type="match status" value="1"/>
</dbReference>
<comment type="function">
    <text evidence="14">NDH-1 shuttles electrons from NADH, via FMN and iron-sulfur (Fe-S) centers, to quinones in the respiratory chain. Couples the redox reaction to proton translocation (for every two electrons transferred, four hydrogen ions are translocated across the cytoplasmic membrane), and thus conserves the redox energy in a proton gradient.</text>
</comment>
<dbReference type="SMART" id="SM00926">
    <property type="entry name" value="Molybdop_Fe4S4"/>
    <property type="match status" value="1"/>
</dbReference>
<dbReference type="PROSITE" id="PS00642">
    <property type="entry name" value="COMPLEX1_75K_2"/>
    <property type="match status" value="1"/>
</dbReference>
<dbReference type="InterPro" id="IPR006963">
    <property type="entry name" value="Mopterin_OxRdtase_4Fe-4S_dom"/>
</dbReference>
<dbReference type="EMBL" id="CP038033">
    <property type="protein sequence ID" value="QBQ55575.1"/>
    <property type="molecule type" value="Genomic_DNA"/>
</dbReference>
<keyword evidence="4 14" id="KW-0001">2Fe-2S</keyword>
<dbReference type="CDD" id="cd00207">
    <property type="entry name" value="fer2"/>
    <property type="match status" value="1"/>
</dbReference>
<dbReference type="PROSITE" id="PS51669">
    <property type="entry name" value="4FE4S_MOW_BIS_MGD"/>
    <property type="match status" value="1"/>
</dbReference>
<dbReference type="SUPFAM" id="SSF50692">
    <property type="entry name" value="ADC-like"/>
    <property type="match status" value="1"/>
</dbReference>
<evidence type="ECO:0000256" key="10">
    <source>
        <dbReference type="ARBA" id="ARBA00023027"/>
    </source>
</evidence>
<dbReference type="GO" id="GO:0051539">
    <property type="term" value="F:4 iron, 4 sulfur cluster binding"/>
    <property type="evidence" value="ECO:0007669"/>
    <property type="project" value="UniProtKB-KW"/>
</dbReference>
<keyword evidence="18" id="KW-0560">Oxidoreductase</keyword>
<keyword evidence="10 14" id="KW-0520">NAD</keyword>
<keyword evidence="3 14" id="KW-0004">4Fe-4S</keyword>
<dbReference type="Gene3D" id="3.40.50.740">
    <property type="match status" value="1"/>
</dbReference>
<dbReference type="Gene3D" id="3.30.200.210">
    <property type="match status" value="1"/>
</dbReference>
<keyword evidence="6 14" id="KW-0479">Metal-binding</keyword>
<dbReference type="InterPro" id="IPR019574">
    <property type="entry name" value="NADH_UbQ_OxRdtase_Gsu_4Fe4S-bd"/>
</dbReference>
<dbReference type="SUPFAM" id="SSF54862">
    <property type="entry name" value="4Fe-4S ferredoxins"/>
    <property type="match status" value="1"/>
</dbReference>
<protein>
    <recommendedName>
        <fullName evidence="14">NADH-quinone oxidoreductase</fullName>
        <ecNumber evidence="14">7.1.1.-</ecNumber>
    </recommendedName>
</protein>
<dbReference type="Pfam" id="PF22117">
    <property type="entry name" value="Fer4_Nqo3"/>
    <property type="match status" value="1"/>
</dbReference>
<dbReference type="GO" id="GO:0003954">
    <property type="term" value="F:NADH dehydrogenase activity"/>
    <property type="evidence" value="ECO:0007669"/>
    <property type="project" value="TreeGrafter"/>
</dbReference>
<evidence type="ECO:0000256" key="8">
    <source>
        <dbReference type="ARBA" id="ARBA00023004"/>
    </source>
</evidence>
<feature type="domain" description="4Fe-4S His(Cys)3-ligated-type" evidence="17">
    <location>
        <begin position="83"/>
        <end position="122"/>
    </location>
</feature>
<evidence type="ECO:0000256" key="13">
    <source>
        <dbReference type="ARBA" id="ARBA00047712"/>
    </source>
</evidence>
<evidence type="ECO:0000256" key="9">
    <source>
        <dbReference type="ARBA" id="ARBA00023014"/>
    </source>
</evidence>
<keyword evidence="9 14" id="KW-0411">Iron-sulfur</keyword>
<dbReference type="SUPFAM" id="SSF53706">
    <property type="entry name" value="Formate dehydrogenase/DMSO reductase, domains 1-3"/>
    <property type="match status" value="1"/>
</dbReference>
<dbReference type="GO" id="GO:0016020">
    <property type="term" value="C:membrane"/>
    <property type="evidence" value="ECO:0007669"/>
    <property type="project" value="InterPro"/>
</dbReference>
<dbReference type="KEGG" id="nwr:E3U44_14440"/>
<organism evidence="18 19">
    <name type="scientific">Nitrosococcus wardiae</name>
    <dbReference type="NCBI Taxonomy" id="1814290"/>
    <lineage>
        <taxon>Bacteria</taxon>
        <taxon>Pseudomonadati</taxon>
        <taxon>Pseudomonadota</taxon>
        <taxon>Gammaproteobacteria</taxon>
        <taxon>Chromatiales</taxon>
        <taxon>Chromatiaceae</taxon>
        <taxon>Nitrosococcus</taxon>
    </lineage>
</organism>
<evidence type="ECO:0000256" key="5">
    <source>
        <dbReference type="ARBA" id="ARBA00022719"/>
    </source>
</evidence>
<feature type="domain" description="4Fe-4S Mo/W bis-MGD-type" evidence="16">
    <location>
        <begin position="221"/>
        <end position="277"/>
    </location>
</feature>
<dbReference type="FunFam" id="2.20.25.90:FF:000003">
    <property type="entry name" value="NADH-quinone oxidoreductase"/>
    <property type="match status" value="1"/>
</dbReference>
<dbReference type="SUPFAM" id="SSF54292">
    <property type="entry name" value="2Fe-2S ferredoxin-like"/>
    <property type="match status" value="1"/>
</dbReference>
<dbReference type="InterPro" id="IPR006656">
    <property type="entry name" value="Mopterin_OxRdtase"/>
</dbReference>
<dbReference type="InterPro" id="IPR054351">
    <property type="entry name" value="NADH_UbQ_OxRdtase_ferredoxin"/>
</dbReference>
<comment type="subunit">
    <text evidence="12">Composed of 13 different subunits. Subunits NuoCD, E, F, and G constitute the peripheral sector of the complex.</text>
</comment>
<comment type="similarity">
    <text evidence="2 14">Belongs to the complex I 75 kDa subunit family.</text>
</comment>